<keyword evidence="2" id="KW-1185">Reference proteome</keyword>
<keyword evidence="1" id="KW-0808">Transferase</keyword>
<proteinExistence type="predicted"/>
<organism evidence="1 2">
    <name type="scientific">Pseudomonas phage Psa21</name>
    <dbReference type="NCBI Taxonomy" id="2530023"/>
    <lineage>
        <taxon>Viruses</taxon>
        <taxon>Duplodnaviria</taxon>
        <taxon>Heunggongvirae</taxon>
        <taxon>Uroviricota</taxon>
        <taxon>Caudoviricetes</taxon>
        <taxon>Chimalliviridae</taxon>
        <taxon>Tepukevirus</taxon>
        <taxon>Tepukevirus Psa21</taxon>
    </lineage>
</organism>
<gene>
    <name evidence="1" type="ORF">PSA21_422</name>
</gene>
<dbReference type="Proteomes" id="UP000294134">
    <property type="component" value="Segment"/>
</dbReference>
<dbReference type="Gene3D" id="3.40.50.450">
    <property type="match status" value="1"/>
</dbReference>
<dbReference type="GO" id="GO:0016740">
    <property type="term" value="F:transferase activity"/>
    <property type="evidence" value="ECO:0007669"/>
    <property type="project" value="UniProtKB-KW"/>
</dbReference>
<protein>
    <submittedName>
        <fullName evidence="1">Putative nucleoside 2-deoxyribosyltransferase</fullName>
    </submittedName>
</protein>
<dbReference type="PANTHER" id="PTHR36300">
    <property type="entry name" value="RAW, ISOFORM A"/>
    <property type="match status" value="1"/>
</dbReference>
<dbReference type="Pfam" id="PF15891">
    <property type="entry name" value="Nuc_deoxyri_tr2"/>
    <property type="match status" value="1"/>
</dbReference>
<dbReference type="PANTHER" id="PTHR36300:SF1">
    <property type="entry name" value="RAW, ISOFORM A"/>
    <property type="match status" value="1"/>
</dbReference>
<evidence type="ECO:0000313" key="1">
    <source>
        <dbReference type="EMBL" id="QBJ02940.1"/>
    </source>
</evidence>
<dbReference type="InterPro" id="IPR039470">
    <property type="entry name" value="Nuc_deoxyri_tr2"/>
</dbReference>
<dbReference type="EMBL" id="MK552327">
    <property type="protein sequence ID" value="QBJ02940.1"/>
    <property type="molecule type" value="Genomic_DNA"/>
</dbReference>
<reference evidence="1 2" key="1">
    <citation type="submission" date="2019-02" db="EMBL/GenBank/DDBJ databases">
        <authorList>
            <person name="Frampton R.A."/>
            <person name="Wojtus J.K."/>
            <person name="Fineran P.C."/>
            <person name="Hendrickson H.L."/>
        </authorList>
    </citation>
    <scope>NUCLEOTIDE SEQUENCE [LARGE SCALE GENOMIC DNA]</scope>
</reference>
<evidence type="ECO:0000313" key="2">
    <source>
        <dbReference type="Proteomes" id="UP000294134"/>
    </source>
</evidence>
<name>A0A481W526_9CAUD</name>
<dbReference type="GO" id="GO:0005886">
    <property type="term" value="C:plasma membrane"/>
    <property type="evidence" value="ECO:0007669"/>
    <property type="project" value="TreeGrafter"/>
</dbReference>
<accession>A0A481W526</accession>
<sequence>MSEVFLGGTCAGPDYRELLIPLLKVPYFNPVMADWKPEDAAREDRAKEEASANVFVITPAAIGMYSVAELTELAIVSDKPLFVMFMEVEGYQWNEHQLKSNQQIKKLLSKYNSLVFEDLMQMAEAINYMVPKTLTFQT</sequence>